<dbReference type="Proteomes" id="UP000002171">
    <property type="component" value="Unassembled WGS sequence"/>
</dbReference>
<name>A0A7U8GTT4_NEPCE</name>
<evidence type="ECO:0000313" key="3">
    <source>
        <dbReference type="Proteomes" id="UP000002171"/>
    </source>
</evidence>
<sequence>MNSIQLPKRNPIILLLYAVLVMGMFSFIIWTSLPYDNQGNALFAGTSSQSEGTADKQRVTQLTPLNIAGIQQVLDLRRPLEPQYIQLWNRFESADLISVLNPQKPKRVYLVFGEYSDTDQTVSVVLGYPNQSEEKPSWSSIDISPGTYLKQKNTSVIDVWSGAESSANALLFRSDFEIYQLDDRYKLKSQTAFLSVAQ</sequence>
<feature type="transmembrane region" description="Helical" evidence="1">
    <location>
        <begin position="12"/>
        <end position="33"/>
    </location>
</feature>
<reference evidence="2 3" key="1">
    <citation type="submission" date="2006-02" db="EMBL/GenBank/DDBJ databases">
        <authorList>
            <person name="Pinhassi J."/>
            <person name="Pedros-Alio C."/>
            <person name="Ferriera S."/>
            <person name="Johnson J."/>
            <person name="Kravitz S."/>
            <person name="Halpern A."/>
            <person name="Remington K."/>
            <person name="Beeson K."/>
            <person name="Tran B."/>
            <person name="Rogers Y.-H."/>
            <person name="Friedman R."/>
            <person name="Venter J.C."/>
        </authorList>
    </citation>
    <scope>NUCLEOTIDE SEQUENCE [LARGE SCALE GENOMIC DNA]</scope>
    <source>
        <strain evidence="2 3">MED92</strain>
    </source>
</reference>
<evidence type="ECO:0000256" key="1">
    <source>
        <dbReference type="SAM" id="Phobius"/>
    </source>
</evidence>
<keyword evidence="1" id="KW-0472">Membrane</keyword>
<keyword evidence="3" id="KW-1185">Reference proteome</keyword>
<evidence type="ECO:0008006" key="4">
    <source>
        <dbReference type="Google" id="ProtNLM"/>
    </source>
</evidence>
<accession>A0A7U8GTT4</accession>
<dbReference type="InterPro" id="IPR011256">
    <property type="entry name" value="Reg_factor_effector_dom_sf"/>
</dbReference>
<protein>
    <recommendedName>
        <fullName evidence="4">GyrI-like small molecule binding domain-containing protein</fullName>
    </recommendedName>
</protein>
<organism evidence="2 3">
    <name type="scientific">Neptuniibacter caesariensis</name>
    <dbReference type="NCBI Taxonomy" id="207954"/>
    <lineage>
        <taxon>Bacteria</taxon>
        <taxon>Pseudomonadati</taxon>
        <taxon>Pseudomonadota</taxon>
        <taxon>Gammaproteobacteria</taxon>
        <taxon>Oceanospirillales</taxon>
        <taxon>Oceanospirillaceae</taxon>
        <taxon>Neptuniibacter</taxon>
    </lineage>
</organism>
<comment type="caution">
    <text evidence="2">The sequence shown here is derived from an EMBL/GenBank/DDBJ whole genome shotgun (WGS) entry which is preliminary data.</text>
</comment>
<evidence type="ECO:0000313" key="2">
    <source>
        <dbReference type="EMBL" id="EAR62632.1"/>
    </source>
</evidence>
<dbReference type="Gene3D" id="3.20.80.10">
    <property type="entry name" value="Regulatory factor, effector binding domain"/>
    <property type="match status" value="1"/>
</dbReference>
<keyword evidence="1" id="KW-0812">Transmembrane</keyword>
<dbReference type="EMBL" id="AAOW01000002">
    <property type="protein sequence ID" value="EAR62632.1"/>
    <property type="molecule type" value="Genomic_DNA"/>
</dbReference>
<proteinExistence type="predicted"/>
<keyword evidence="1" id="KW-1133">Transmembrane helix</keyword>
<gene>
    <name evidence="2" type="ORF">MED92_05923</name>
</gene>
<dbReference type="AlphaFoldDB" id="A0A7U8GTT4"/>
<dbReference type="RefSeq" id="WP_007021650.1">
    <property type="nucleotide sequence ID" value="NZ_CH724126.1"/>
</dbReference>